<name>A0ACD5VFC7_AVESA</name>
<reference evidence="1" key="2">
    <citation type="submission" date="2025-09" db="UniProtKB">
        <authorList>
            <consortium name="EnsemblPlants"/>
        </authorList>
    </citation>
    <scope>IDENTIFICATION</scope>
</reference>
<proteinExistence type="predicted"/>
<accession>A0ACD5VFC7</accession>
<dbReference type="EnsemblPlants" id="AVESA.00010b.r2.3AG0415510.1">
    <property type="protein sequence ID" value="AVESA.00010b.r2.3AG0415510.1.CDS"/>
    <property type="gene ID" value="AVESA.00010b.r2.3AG0415510"/>
</dbReference>
<evidence type="ECO:0000313" key="1">
    <source>
        <dbReference type="EnsemblPlants" id="AVESA.00010b.r2.3AG0415510.1.CDS"/>
    </source>
</evidence>
<keyword evidence="2" id="KW-1185">Reference proteome</keyword>
<organism evidence="1 2">
    <name type="scientific">Avena sativa</name>
    <name type="common">Oat</name>
    <dbReference type="NCBI Taxonomy" id="4498"/>
    <lineage>
        <taxon>Eukaryota</taxon>
        <taxon>Viridiplantae</taxon>
        <taxon>Streptophyta</taxon>
        <taxon>Embryophyta</taxon>
        <taxon>Tracheophyta</taxon>
        <taxon>Spermatophyta</taxon>
        <taxon>Magnoliopsida</taxon>
        <taxon>Liliopsida</taxon>
        <taxon>Poales</taxon>
        <taxon>Poaceae</taxon>
        <taxon>BOP clade</taxon>
        <taxon>Pooideae</taxon>
        <taxon>Poodae</taxon>
        <taxon>Poeae</taxon>
        <taxon>Poeae Chloroplast Group 1 (Aveneae type)</taxon>
        <taxon>Aveninae</taxon>
        <taxon>Avena</taxon>
    </lineage>
</organism>
<protein>
    <submittedName>
        <fullName evidence="1">Uncharacterized protein</fullName>
    </submittedName>
</protein>
<reference evidence="1" key="1">
    <citation type="submission" date="2021-05" db="EMBL/GenBank/DDBJ databases">
        <authorList>
            <person name="Scholz U."/>
            <person name="Mascher M."/>
            <person name="Fiebig A."/>
        </authorList>
    </citation>
    <scope>NUCLEOTIDE SEQUENCE [LARGE SCALE GENOMIC DNA]</scope>
</reference>
<sequence length="435" mass="46038">MGLIMAQTLDFDKSDDVDAGVSVSPESGMFVVPIGDGVAKLGLLAHVPGGVGAREICDFLATFVVVYPKSNKSFGFVTGSHRVHHRTQQATLPTTQTRENHRRPHRLPRPEQKDPDGRYDSTFAPHRPASPSAGSSRRHLLPSSSAPPPDHVAAVREAIGFVALASVLARRAGTAATVRGMSFGGASSVAAGAKRPFEYGRTHVVRPKGAHKATIVWLHGLGDNGASWSQLLETLPLPNIKWICPTAPTRPVAIFGGFPSTAWFDVADLSEDSPDDIEGLDSAAAHVANLLSTEPADIKLGVGGFSMGAATALYSGTCFAHGKYGNGNPYPVNLSVAVGLSGWLPCARSLKNKIESSQEAAQKASSLPLLLCHGKADDVVLYKHGERSAEALKSTGFSNVAFKSYSRLGHYTVPEEMDEVGKWLTTNLEIGTSSS</sequence>
<evidence type="ECO:0000313" key="2">
    <source>
        <dbReference type="Proteomes" id="UP001732700"/>
    </source>
</evidence>
<dbReference type="Proteomes" id="UP001732700">
    <property type="component" value="Chromosome 3A"/>
</dbReference>